<keyword evidence="1" id="KW-0813">Transport</keyword>
<dbReference type="InterPro" id="IPR009486">
    <property type="entry name" value="Pur_nuclsid_perm"/>
</dbReference>
<dbReference type="Pfam" id="PF06516">
    <property type="entry name" value="NUP"/>
    <property type="match status" value="1"/>
</dbReference>
<dbReference type="GO" id="GO:0005783">
    <property type="term" value="C:endoplasmic reticulum"/>
    <property type="evidence" value="ECO:0007669"/>
    <property type="project" value="TreeGrafter"/>
</dbReference>
<name>A0AAD6CTJ8_9EURO</name>
<dbReference type="GO" id="GO:0003824">
    <property type="term" value="F:catalytic activity"/>
    <property type="evidence" value="ECO:0007669"/>
    <property type="project" value="InterPro"/>
</dbReference>
<sequence>MYPLEFIFDYAHKALGLLASPPAQQLTPKVFIIAMFKQEAANWLAEESSLKFEHRIRIPGLSHGYEEVHCTADKAVCLVVTGIALINAALTLSAICSSPLFDMSKTYFLLSGIGGVNPKVATIGSVAVARFAVQVDLQLQFDAREIPSEWMTGYVPMGAPSHDSFPDTIMGSEAFELNNNLRQLVISFAKTANLTDSPTAAKNRALYANSPGGIYEAATLNPQIVEGDVTASNVFFHGSHLCEGFENVVKIYTSGQAEYYITAMEDTGTLAALLRAAVQKRVDFSRIILMRAGSNFDRSYSPTELASLPFIFDHGGFTPACRNLYLTGIKVIEGILNGWSTQFEEGVEATNYIGDIFGSLGGTPDFGPDACLKR</sequence>
<dbReference type="InterPro" id="IPR035994">
    <property type="entry name" value="Nucleoside_phosphorylase_sf"/>
</dbReference>
<dbReference type="GO" id="GO:0055085">
    <property type="term" value="P:transmembrane transport"/>
    <property type="evidence" value="ECO:0007669"/>
    <property type="project" value="InterPro"/>
</dbReference>
<accession>A0AAD6CTJ8</accession>
<dbReference type="Gene3D" id="3.40.50.1580">
    <property type="entry name" value="Nucleoside phosphorylase domain"/>
    <property type="match status" value="1"/>
</dbReference>
<evidence type="ECO:0008006" key="4">
    <source>
        <dbReference type="Google" id="ProtNLM"/>
    </source>
</evidence>
<reference evidence="2 3" key="1">
    <citation type="journal article" date="2023" name="IMA Fungus">
        <title>Comparative genomic study of the Penicillium genus elucidates a diverse pangenome and 15 lateral gene transfer events.</title>
        <authorList>
            <person name="Petersen C."/>
            <person name="Sorensen T."/>
            <person name="Nielsen M.R."/>
            <person name="Sondergaard T.E."/>
            <person name="Sorensen J.L."/>
            <person name="Fitzpatrick D.A."/>
            <person name="Frisvad J.C."/>
            <person name="Nielsen K.L."/>
        </authorList>
    </citation>
    <scope>NUCLEOTIDE SEQUENCE [LARGE SCALE GENOMIC DNA]</scope>
    <source>
        <strain evidence="2 3">IBT 35679</strain>
    </source>
</reference>
<dbReference type="EMBL" id="JAQIZZ010000006">
    <property type="protein sequence ID" value="KAJ5538398.1"/>
    <property type="molecule type" value="Genomic_DNA"/>
</dbReference>
<comment type="caution">
    <text evidence="2">The sequence shown here is derived from an EMBL/GenBank/DDBJ whole genome shotgun (WGS) entry which is preliminary data.</text>
</comment>
<comment type="similarity">
    <text evidence="1">Belongs to the NUP family.</text>
</comment>
<dbReference type="Proteomes" id="UP001220324">
    <property type="component" value="Unassembled WGS sequence"/>
</dbReference>
<evidence type="ECO:0000256" key="1">
    <source>
        <dbReference type="PIRNR" id="PIRNR013171"/>
    </source>
</evidence>
<keyword evidence="3" id="KW-1185">Reference proteome</keyword>
<dbReference type="GO" id="GO:0009116">
    <property type="term" value="P:nucleoside metabolic process"/>
    <property type="evidence" value="ECO:0007669"/>
    <property type="project" value="InterPro"/>
</dbReference>
<organism evidence="2 3">
    <name type="scientific">Penicillium frequentans</name>
    <dbReference type="NCBI Taxonomy" id="3151616"/>
    <lineage>
        <taxon>Eukaryota</taxon>
        <taxon>Fungi</taxon>
        <taxon>Dikarya</taxon>
        <taxon>Ascomycota</taxon>
        <taxon>Pezizomycotina</taxon>
        <taxon>Eurotiomycetes</taxon>
        <taxon>Eurotiomycetidae</taxon>
        <taxon>Eurotiales</taxon>
        <taxon>Aspergillaceae</taxon>
        <taxon>Penicillium</taxon>
    </lineage>
</organism>
<evidence type="ECO:0000313" key="3">
    <source>
        <dbReference type="Proteomes" id="UP001220324"/>
    </source>
</evidence>
<dbReference type="PANTHER" id="PTHR38643:SF1">
    <property type="entry name" value="PURINE NUCLEOSIDE PERMEASE C285.05-RELATED"/>
    <property type="match status" value="1"/>
</dbReference>
<proteinExistence type="inferred from homology"/>
<comment type="function">
    <text evidence="1">Nucleoside permease that transports adenosine and guanosine.</text>
</comment>
<gene>
    <name evidence="2" type="ORF">N7494_007877</name>
</gene>
<dbReference type="AlphaFoldDB" id="A0AAD6CTJ8"/>
<evidence type="ECO:0000313" key="2">
    <source>
        <dbReference type="EMBL" id="KAJ5538398.1"/>
    </source>
</evidence>
<dbReference type="PIRSF" id="PIRSF013171">
    <property type="entry name" value="Pur_nuclsid_perm"/>
    <property type="match status" value="1"/>
</dbReference>
<protein>
    <recommendedName>
        <fullName evidence="4">Purine nucleoside permease</fullName>
    </recommendedName>
</protein>
<dbReference type="PANTHER" id="PTHR38643">
    <property type="entry name" value="PURINE NUCLEOSIDE PERMEASE C285.05-RELATED"/>
    <property type="match status" value="1"/>
</dbReference>